<dbReference type="GO" id="GO:0003777">
    <property type="term" value="F:microtubule motor activity"/>
    <property type="evidence" value="ECO:0007669"/>
    <property type="project" value="InterPro"/>
</dbReference>
<dbReference type="SUPFAM" id="SSF52540">
    <property type="entry name" value="P-loop containing nucleoside triphosphate hydrolases"/>
    <property type="match status" value="1"/>
</dbReference>
<reference evidence="11 12" key="1">
    <citation type="journal article" date="2016" name="Proc. Natl. Acad. Sci. U.S.A.">
        <title>Comparative genomics of biotechnologically important yeasts.</title>
        <authorList>
            <person name="Riley R."/>
            <person name="Haridas S."/>
            <person name="Wolfe K.H."/>
            <person name="Lopes M.R."/>
            <person name="Hittinger C.T."/>
            <person name="Goeker M."/>
            <person name="Salamov A.A."/>
            <person name="Wisecaver J.H."/>
            <person name="Long T.M."/>
            <person name="Calvey C.H."/>
            <person name="Aerts A.L."/>
            <person name="Barry K.W."/>
            <person name="Choi C."/>
            <person name="Clum A."/>
            <person name="Coughlan A.Y."/>
            <person name="Deshpande S."/>
            <person name="Douglass A.P."/>
            <person name="Hanson S.J."/>
            <person name="Klenk H.-P."/>
            <person name="LaButti K.M."/>
            <person name="Lapidus A."/>
            <person name="Lindquist E.A."/>
            <person name="Lipzen A.M."/>
            <person name="Meier-Kolthoff J.P."/>
            <person name="Ohm R.A."/>
            <person name="Otillar R.P."/>
            <person name="Pangilinan J.L."/>
            <person name="Peng Y."/>
            <person name="Rokas A."/>
            <person name="Rosa C.A."/>
            <person name="Scheuner C."/>
            <person name="Sibirny A.A."/>
            <person name="Slot J.C."/>
            <person name="Stielow J.B."/>
            <person name="Sun H."/>
            <person name="Kurtzman C.P."/>
            <person name="Blackwell M."/>
            <person name="Grigoriev I.V."/>
            <person name="Jeffries T.W."/>
        </authorList>
    </citation>
    <scope>NUCLEOTIDE SEQUENCE [LARGE SCALE GENOMIC DNA]</scope>
    <source>
        <strain evidence="11 12">DSM 6958</strain>
    </source>
</reference>
<evidence type="ECO:0000313" key="11">
    <source>
        <dbReference type="EMBL" id="ODQ63262.1"/>
    </source>
</evidence>
<dbReference type="InterPro" id="IPR027417">
    <property type="entry name" value="P-loop_NTPase"/>
</dbReference>
<evidence type="ECO:0000256" key="2">
    <source>
        <dbReference type="ARBA" id="ARBA00022741"/>
    </source>
</evidence>
<feature type="region of interest" description="Disordered" evidence="9">
    <location>
        <begin position="1"/>
        <end position="50"/>
    </location>
</feature>
<dbReference type="SMART" id="SM00129">
    <property type="entry name" value="KISc"/>
    <property type="match status" value="1"/>
</dbReference>
<evidence type="ECO:0000256" key="1">
    <source>
        <dbReference type="ARBA" id="ARBA00022701"/>
    </source>
</evidence>
<dbReference type="STRING" id="857566.A0A1E3PE90"/>
<evidence type="ECO:0000256" key="3">
    <source>
        <dbReference type="ARBA" id="ARBA00022840"/>
    </source>
</evidence>
<dbReference type="InterPro" id="IPR001752">
    <property type="entry name" value="Kinesin_motor_dom"/>
</dbReference>
<dbReference type="PRINTS" id="PR00380">
    <property type="entry name" value="KINESINHEAVY"/>
</dbReference>
<evidence type="ECO:0000313" key="12">
    <source>
        <dbReference type="Proteomes" id="UP000095009"/>
    </source>
</evidence>
<evidence type="ECO:0000256" key="6">
    <source>
        <dbReference type="PROSITE-ProRule" id="PRU00283"/>
    </source>
</evidence>
<feature type="binding site" evidence="6">
    <location>
        <begin position="116"/>
        <end position="123"/>
    </location>
    <ligand>
        <name>ATP</name>
        <dbReference type="ChEBI" id="CHEBI:30616"/>
    </ligand>
</feature>
<keyword evidence="2 6" id="KW-0547">Nucleotide-binding</keyword>
<dbReference type="InterPro" id="IPR027640">
    <property type="entry name" value="Kinesin-like_fam"/>
</dbReference>
<dbReference type="GO" id="GO:0008017">
    <property type="term" value="F:microtubule binding"/>
    <property type="evidence" value="ECO:0007669"/>
    <property type="project" value="InterPro"/>
</dbReference>
<feature type="domain" description="Kinesin motor" evidence="10">
    <location>
        <begin position="1"/>
        <end position="373"/>
    </location>
</feature>
<dbReference type="GO" id="GO:0005524">
    <property type="term" value="F:ATP binding"/>
    <property type="evidence" value="ECO:0007669"/>
    <property type="project" value="UniProtKB-UniRule"/>
</dbReference>
<dbReference type="EMBL" id="KV454415">
    <property type="protein sequence ID" value="ODQ63262.1"/>
    <property type="molecule type" value="Genomic_DNA"/>
</dbReference>
<keyword evidence="3 6" id="KW-0067">ATP-binding</keyword>
<evidence type="ECO:0000256" key="9">
    <source>
        <dbReference type="SAM" id="MobiDB-lite"/>
    </source>
</evidence>
<feature type="non-terminal residue" evidence="11">
    <location>
        <position position="529"/>
    </location>
</feature>
<evidence type="ECO:0000256" key="7">
    <source>
        <dbReference type="RuleBase" id="RU000394"/>
    </source>
</evidence>
<evidence type="ECO:0000256" key="4">
    <source>
        <dbReference type="ARBA" id="ARBA00023054"/>
    </source>
</evidence>
<dbReference type="PROSITE" id="PS00411">
    <property type="entry name" value="KINESIN_MOTOR_1"/>
    <property type="match status" value="1"/>
</dbReference>
<sequence>SRPQTPVYRRPNSALSMRSPTPTSGIRRPSTPSSYNRFEIGGSLGDNTQSANFGSGTSTPTGMINGSTTTTYSGNITFDNVFHGESIVNQTVYTGAVKNMVEMVMTGYNGTVFAYGMTGSGKTYSMQGTRENPGIIPLSIKTIFDYIEAKNDQGKFKVLVSYLEIYNEQLHDLLNPSVTNDDIKLRDDPQRGIKAIGLSEQLVNSPQELLRLISRGDSMRRTEGTEFNSRSSRSHAVVQITIECTPHSMSTIEGNDDNSKADANNLRSTISTLYLCDLAGSERAAQQSERRKEGAFINKSLLTLGTIISRLSAASTSSALTHVPYRDSKLTRLLQPALSGKSIVSILCTIHPGNDVFTESLSTLRFAARAKNIVVSVKRNEESLGNVDPKVVERLLAQMEAMKDEINELRGAKAGGPLATPRRSKSQTTTISQLEAENLILREQVEHFKRLSKVKNNRPSSPNHNYKSYISHLERQLHQQESTRILNGHYSENSQQMVTDMNEQIKELLESNKDKDRMINALRIVNKRR</sequence>
<dbReference type="InterPro" id="IPR036961">
    <property type="entry name" value="Kinesin_motor_dom_sf"/>
</dbReference>
<name>A0A1E3PE90_9ASCO</name>
<keyword evidence="12" id="KW-1185">Reference proteome</keyword>
<dbReference type="AlphaFoldDB" id="A0A1E3PE90"/>
<proteinExistence type="inferred from homology"/>
<keyword evidence="1 7" id="KW-0493">Microtubule</keyword>
<organism evidence="11 12">
    <name type="scientific">Nadsonia fulvescens var. elongata DSM 6958</name>
    <dbReference type="NCBI Taxonomy" id="857566"/>
    <lineage>
        <taxon>Eukaryota</taxon>
        <taxon>Fungi</taxon>
        <taxon>Dikarya</taxon>
        <taxon>Ascomycota</taxon>
        <taxon>Saccharomycotina</taxon>
        <taxon>Dipodascomycetes</taxon>
        <taxon>Dipodascales</taxon>
        <taxon>Dipodascales incertae sedis</taxon>
        <taxon>Nadsonia</taxon>
    </lineage>
</organism>
<dbReference type="PANTHER" id="PTHR47968">
    <property type="entry name" value="CENTROMERE PROTEIN E"/>
    <property type="match status" value="1"/>
</dbReference>
<dbReference type="OrthoDB" id="3176171at2759"/>
<feature type="coiled-coil region" evidence="8">
    <location>
        <begin position="392"/>
        <end position="451"/>
    </location>
</feature>
<evidence type="ECO:0000256" key="8">
    <source>
        <dbReference type="SAM" id="Coils"/>
    </source>
</evidence>
<keyword evidence="5 6" id="KW-0505">Motor protein</keyword>
<dbReference type="Proteomes" id="UP000095009">
    <property type="component" value="Unassembled WGS sequence"/>
</dbReference>
<dbReference type="Pfam" id="PF00225">
    <property type="entry name" value="Kinesin"/>
    <property type="match status" value="1"/>
</dbReference>
<evidence type="ECO:0000259" key="10">
    <source>
        <dbReference type="PROSITE" id="PS50067"/>
    </source>
</evidence>
<feature type="compositionally biased region" description="Polar residues" evidence="9">
    <location>
        <begin position="13"/>
        <end position="36"/>
    </location>
</feature>
<gene>
    <name evidence="11" type="ORF">NADFUDRAFT_8430</name>
</gene>
<keyword evidence="4 8" id="KW-0175">Coiled coil</keyword>
<dbReference type="GO" id="GO:0005874">
    <property type="term" value="C:microtubule"/>
    <property type="evidence" value="ECO:0007669"/>
    <property type="project" value="UniProtKB-KW"/>
</dbReference>
<dbReference type="Gene3D" id="3.40.850.10">
    <property type="entry name" value="Kinesin motor domain"/>
    <property type="match status" value="1"/>
</dbReference>
<dbReference type="InterPro" id="IPR019821">
    <property type="entry name" value="Kinesin_motor_CS"/>
</dbReference>
<dbReference type="PANTHER" id="PTHR47968:SF36">
    <property type="entry name" value="KINESIN HEAVY CHAIN ISOFORM X1"/>
    <property type="match status" value="1"/>
</dbReference>
<comment type="similarity">
    <text evidence="6 7">Belongs to the TRAFAC class myosin-kinesin ATPase superfamily. Kinesin family.</text>
</comment>
<protein>
    <recommendedName>
        <fullName evidence="7">Kinesin-like protein</fullName>
    </recommendedName>
</protein>
<dbReference type="GO" id="GO:0007018">
    <property type="term" value="P:microtubule-based movement"/>
    <property type="evidence" value="ECO:0007669"/>
    <property type="project" value="InterPro"/>
</dbReference>
<accession>A0A1E3PE90</accession>
<feature type="non-terminal residue" evidence="11">
    <location>
        <position position="1"/>
    </location>
</feature>
<evidence type="ECO:0000256" key="5">
    <source>
        <dbReference type="ARBA" id="ARBA00023175"/>
    </source>
</evidence>
<dbReference type="PROSITE" id="PS50067">
    <property type="entry name" value="KINESIN_MOTOR_2"/>
    <property type="match status" value="1"/>
</dbReference>